<keyword evidence="3" id="KW-1185">Reference proteome</keyword>
<accession>A0A3A8I7M4</accession>
<comment type="caution">
    <text evidence="2">The sequence shown here is derived from an EMBL/GenBank/DDBJ whole genome shotgun (WGS) entry which is preliminary data.</text>
</comment>
<evidence type="ECO:0000313" key="2">
    <source>
        <dbReference type="EMBL" id="NOK37439.1"/>
    </source>
</evidence>
<sequence>MSSLRALALLTALTLAPASAMAAPEESVAGVTYVFTAVDAYTAGAGHLVITGVLQGESTPRTIFFDAPAYDGSEANRCDRLALLAMTRPGRFHFSWFKEYPGAYPTCTLTRQ</sequence>
<name>A0A3A8I7M4_9BACT</name>
<feature type="chain" id="PRO_5044076068" evidence="1">
    <location>
        <begin position="23"/>
        <end position="112"/>
    </location>
</feature>
<dbReference type="OrthoDB" id="5383348at2"/>
<gene>
    <name evidence="2" type="ORF">HMI49_30015</name>
</gene>
<proteinExistence type="predicted"/>
<dbReference type="Proteomes" id="UP000563426">
    <property type="component" value="Unassembled WGS sequence"/>
</dbReference>
<dbReference type="AlphaFoldDB" id="A0A3A8I7M4"/>
<evidence type="ECO:0000256" key="1">
    <source>
        <dbReference type="SAM" id="SignalP"/>
    </source>
</evidence>
<dbReference type="EMBL" id="JABFJV010000226">
    <property type="protein sequence ID" value="NOK37439.1"/>
    <property type="molecule type" value="Genomic_DNA"/>
</dbReference>
<protein>
    <submittedName>
        <fullName evidence="2">Uncharacterized protein</fullName>
    </submittedName>
</protein>
<dbReference type="RefSeq" id="WP_120527899.1">
    <property type="nucleotide sequence ID" value="NZ_JABFJV010000226.1"/>
</dbReference>
<organism evidence="2 3">
    <name type="scientific">Corallococcus exercitus</name>
    <dbReference type="NCBI Taxonomy" id="2316736"/>
    <lineage>
        <taxon>Bacteria</taxon>
        <taxon>Pseudomonadati</taxon>
        <taxon>Myxococcota</taxon>
        <taxon>Myxococcia</taxon>
        <taxon>Myxococcales</taxon>
        <taxon>Cystobacterineae</taxon>
        <taxon>Myxococcaceae</taxon>
        <taxon>Corallococcus</taxon>
    </lineage>
</organism>
<evidence type="ECO:0000313" key="3">
    <source>
        <dbReference type="Proteomes" id="UP000563426"/>
    </source>
</evidence>
<reference evidence="2 3" key="1">
    <citation type="submission" date="2020-05" db="EMBL/GenBank/DDBJ databases">
        <authorList>
            <person name="Whitworth D."/>
        </authorList>
    </citation>
    <scope>NUCLEOTIDE SEQUENCE [LARGE SCALE GENOMIC DNA]</scope>
    <source>
        <strain evidence="2 3">AB043B</strain>
    </source>
</reference>
<feature type="signal peptide" evidence="1">
    <location>
        <begin position="1"/>
        <end position="22"/>
    </location>
</feature>
<keyword evidence="1" id="KW-0732">Signal</keyword>